<keyword evidence="5 9" id="KW-0812">Transmembrane</keyword>
<evidence type="ECO:0000256" key="7">
    <source>
        <dbReference type="ARBA" id="ARBA00022989"/>
    </source>
</evidence>
<comment type="caution">
    <text evidence="12">The sequence shown here is derived from an EMBL/GenBank/DDBJ whole genome shotgun (WGS) entry which is preliminary data.</text>
</comment>
<evidence type="ECO:0000313" key="13">
    <source>
        <dbReference type="Proteomes" id="UP001524460"/>
    </source>
</evidence>
<accession>A0ABT1N009</accession>
<feature type="compositionally biased region" description="Basic and acidic residues" evidence="10">
    <location>
        <begin position="8"/>
        <end position="18"/>
    </location>
</feature>
<keyword evidence="4" id="KW-1003">Cell membrane</keyword>
<evidence type="ECO:0000256" key="3">
    <source>
        <dbReference type="ARBA" id="ARBA00022448"/>
    </source>
</evidence>
<dbReference type="SUPFAM" id="SSF161098">
    <property type="entry name" value="MetI-like"/>
    <property type="match status" value="1"/>
</dbReference>
<dbReference type="RefSeq" id="WP_255041831.1">
    <property type="nucleotide sequence ID" value="NZ_JANEYT010000014.1"/>
</dbReference>
<gene>
    <name evidence="12" type="ORF">NHN17_08365</name>
</gene>
<feature type="transmembrane region" description="Helical" evidence="9">
    <location>
        <begin position="292"/>
        <end position="311"/>
    </location>
</feature>
<evidence type="ECO:0000256" key="5">
    <source>
        <dbReference type="ARBA" id="ARBA00022692"/>
    </source>
</evidence>
<evidence type="ECO:0000256" key="1">
    <source>
        <dbReference type="ARBA" id="ARBA00004429"/>
    </source>
</evidence>
<protein>
    <submittedName>
        <fullName evidence="12">Amino acid ABC transporter permease</fullName>
    </submittedName>
</protein>
<evidence type="ECO:0000256" key="4">
    <source>
        <dbReference type="ARBA" id="ARBA00022475"/>
    </source>
</evidence>
<keyword evidence="6" id="KW-0029">Amino-acid transport</keyword>
<name>A0ABT1N009_9GAMM</name>
<keyword evidence="3 9" id="KW-0813">Transport</keyword>
<comment type="similarity">
    <text evidence="2">Belongs to the binding-protein-dependent transport system permease family. HisMQ subfamily.</text>
</comment>
<dbReference type="PANTHER" id="PTHR30614">
    <property type="entry name" value="MEMBRANE COMPONENT OF AMINO ACID ABC TRANSPORTER"/>
    <property type="match status" value="1"/>
</dbReference>
<dbReference type="InterPro" id="IPR010065">
    <property type="entry name" value="AA_ABC_transptr_permease_3TM"/>
</dbReference>
<feature type="region of interest" description="Disordered" evidence="10">
    <location>
        <begin position="1"/>
        <end position="34"/>
    </location>
</feature>
<keyword evidence="13" id="KW-1185">Reference proteome</keyword>
<dbReference type="Pfam" id="PF00528">
    <property type="entry name" value="BPD_transp_1"/>
    <property type="match status" value="1"/>
</dbReference>
<dbReference type="PROSITE" id="PS50928">
    <property type="entry name" value="ABC_TM1"/>
    <property type="match status" value="1"/>
</dbReference>
<dbReference type="InterPro" id="IPR000515">
    <property type="entry name" value="MetI-like"/>
</dbReference>
<dbReference type="NCBIfam" id="TIGR01726">
    <property type="entry name" value="HEQRo_perm_3TM"/>
    <property type="match status" value="1"/>
</dbReference>
<keyword evidence="7 9" id="KW-1133">Transmembrane helix</keyword>
<evidence type="ECO:0000256" key="8">
    <source>
        <dbReference type="ARBA" id="ARBA00023136"/>
    </source>
</evidence>
<feature type="transmembrane region" description="Helical" evidence="9">
    <location>
        <begin position="202"/>
        <end position="230"/>
    </location>
</feature>
<comment type="subcellular location">
    <subcellularLocation>
        <location evidence="1">Cell inner membrane</location>
        <topology evidence="1">Multi-pass membrane protein</topology>
    </subcellularLocation>
    <subcellularLocation>
        <location evidence="9">Cell membrane</location>
        <topology evidence="9">Multi-pass membrane protein</topology>
    </subcellularLocation>
</comment>
<reference evidence="12 13" key="1">
    <citation type="submission" date="2022-07" db="EMBL/GenBank/DDBJ databases">
        <title>Photobacterium pectinilyticum sp. nov., a marine bacterium isolated from surface seawater of Qingdao offshore.</title>
        <authorList>
            <person name="Wang X."/>
        </authorList>
    </citation>
    <scope>NUCLEOTIDE SEQUENCE [LARGE SCALE GENOMIC DNA]</scope>
    <source>
        <strain evidence="12 13">ZSDE20</strain>
    </source>
</reference>
<feature type="transmembrane region" description="Helical" evidence="9">
    <location>
        <begin position="53"/>
        <end position="71"/>
    </location>
</feature>
<evidence type="ECO:0000256" key="2">
    <source>
        <dbReference type="ARBA" id="ARBA00010072"/>
    </source>
</evidence>
<sequence length="424" mass="45714">MSISDLELDSRLGPEPKTARHRGAAAPSADEPSQVPLTSGLKRLLYNPTARAIFFQILLLAGMGFLGYGAINNALVNLEQRGIATGFDFLGQTAGFGIGMSLISYDETHTYGATFIVGLLNTALVAALGVALATVLGFIIGIARLSKNWLLSRVAAVYIEVFRNIPLLLQILFWYTVVLQALPSPRNSLSFADSVFLNVRGLFFPALEFHSGAVWVGISVIAGLLGVVAIHIASHRRQYNTGHPLPAWRLSALVMVVLPVLAFFFAGKPIGIEYPELKGFNFRGGIDVMPELFALLIALSIYTAAFIAEIVRSGIMAVNKGQTEAASALGLPSTKVLKLVVIPQAMRVIIPPLTSQYLNLVKNSSLAMAIGYPDLVSVFAGTTLNQTGQAIEIITMTMAVYLTFSLLTSLLMNIYNRKMALVER</sequence>
<keyword evidence="8 9" id="KW-0472">Membrane</keyword>
<evidence type="ECO:0000256" key="6">
    <source>
        <dbReference type="ARBA" id="ARBA00022970"/>
    </source>
</evidence>
<feature type="domain" description="ABC transmembrane type-1" evidence="11">
    <location>
        <begin position="119"/>
        <end position="412"/>
    </location>
</feature>
<feature type="transmembrane region" description="Helical" evidence="9">
    <location>
        <begin position="250"/>
        <end position="272"/>
    </location>
</feature>
<dbReference type="Proteomes" id="UP001524460">
    <property type="component" value="Unassembled WGS sequence"/>
</dbReference>
<feature type="transmembrane region" description="Helical" evidence="9">
    <location>
        <begin position="83"/>
        <end position="103"/>
    </location>
</feature>
<dbReference type="InterPro" id="IPR035906">
    <property type="entry name" value="MetI-like_sf"/>
</dbReference>
<evidence type="ECO:0000256" key="9">
    <source>
        <dbReference type="RuleBase" id="RU363032"/>
    </source>
</evidence>
<dbReference type="InterPro" id="IPR043429">
    <property type="entry name" value="ArtM/GltK/GlnP/TcyL/YhdX-like"/>
</dbReference>
<organism evidence="12 13">
    <name type="scientific">Photobacterium pectinilyticum</name>
    <dbReference type="NCBI Taxonomy" id="2906793"/>
    <lineage>
        <taxon>Bacteria</taxon>
        <taxon>Pseudomonadati</taxon>
        <taxon>Pseudomonadota</taxon>
        <taxon>Gammaproteobacteria</taxon>
        <taxon>Vibrionales</taxon>
        <taxon>Vibrionaceae</taxon>
        <taxon>Photobacterium</taxon>
    </lineage>
</organism>
<feature type="transmembrane region" description="Helical" evidence="9">
    <location>
        <begin position="366"/>
        <end position="384"/>
    </location>
</feature>
<dbReference type="PANTHER" id="PTHR30614:SF37">
    <property type="entry name" value="AMINO-ACID ABC TRANSPORTER PERMEASE PROTEIN YHDX-RELATED"/>
    <property type="match status" value="1"/>
</dbReference>
<feature type="transmembrane region" description="Helical" evidence="9">
    <location>
        <begin position="390"/>
        <end position="415"/>
    </location>
</feature>
<feature type="transmembrane region" description="Helical" evidence="9">
    <location>
        <begin position="161"/>
        <end position="182"/>
    </location>
</feature>
<evidence type="ECO:0000259" key="11">
    <source>
        <dbReference type="PROSITE" id="PS50928"/>
    </source>
</evidence>
<dbReference type="EMBL" id="JANEYT010000014">
    <property type="protein sequence ID" value="MCQ1058070.1"/>
    <property type="molecule type" value="Genomic_DNA"/>
</dbReference>
<evidence type="ECO:0000256" key="10">
    <source>
        <dbReference type="SAM" id="MobiDB-lite"/>
    </source>
</evidence>
<dbReference type="Gene3D" id="1.10.3720.10">
    <property type="entry name" value="MetI-like"/>
    <property type="match status" value="2"/>
</dbReference>
<dbReference type="CDD" id="cd06261">
    <property type="entry name" value="TM_PBP2"/>
    <property type="match status" value="1"/>
</dbReference>
<feature type="transmembrane region" description="Helical" evidence="9">
    <location>
        <begin position="115"/>
        <end position="140"/>
    </location>
</feature>
<proteinExistence type="inferred from homology"/>
<evidence type="ECO:0000313" key="12">
    <source>
        <dbReference type="EMBL" id="MCQ1058070.1"/>
    </source>
</evidence>